<dbReference type="Proteomes" id="UP000799771">
    <property type="component" value="Unassembled WGS sequence"/>
</dbReference>
<protein>
    <submittedName>
        <fullName evidence="1">Uncharacterized protein</fullName>
    </submittedName>
</protein>
<reference evidence="1" key="1">
    <citation type="journal article" date="2020" name="Stud. Mycol.">
        <title>101 Dothideomycetes genomes: a test case for predicting lifestyles and emergence of pathogens.</title>
        <authorList>
            <person name="Haridas S."/>
            <person name="Albert R."/>
            <person name="Binder M."/>
            <person name="Bloem J."/>
            <person name="Labutti K."/>
            <person name="Salamov A."/>
            <person name="Andreopoulos B."/>
            <person name="Baker S."/>
            <person name="Barry K."/>
            <person name="Bills G."/>
            <person name="Bluhm B."/>
            <person name="Cannon C."/>
            <person name="Castanera R."/>
            <person name="Culley D."/>
            <person name="Daum C."/>
            <person name="Ezra D."/>
            <person name="Gonzalez J."/>
            <person name="Henrissat B."/>
            <person name="Kuo A."/>
            <person name="Liang C."/>
            <person name="Lipzen A."/>
            <person name="Lutzoni F."/>
            <person name="Magnuson J."/>
            <person name="Mondo S."/>
            <person name="Nolan M."/>
            <person name="Ohm R."/>
            <person name="Pangilinan J."/>
            <person name="Park H.-J."/>
            <person name="Ramirez L."/>
            <person name="Alfaro M."/>
            <person name="Sun H."/>
            <person name="Tritt A."/>
            <person name="Yoshinaga Y."/>
            <person name="Zwiers L.-H."/>
            <person name="Turgeon B."/>
            <person name="Goodwin S."/>
            <person name="Spatafora J."/>
            <person name="Crous P."/>
            <person name="Grigoriev I."/>
        </authorList>
    </citation>
    <scope>NUCLEOTIDE SEQUENCE</scope>
    <source>
        <strain evidence="1">CBS 119687</strain>
    </source>
</reference>
<keyword evidence="2" id="KW-1185">Reference proteome</keyword>
<sequence>MASLWNSRTAIITGVAITLFGAFHVYQSPSSTSFTMPNSGDSSSSGVPGLNMELSQISRNPPTLLVTVKNNSPDTPYTILKWGTPVDSAALNIGVFKIVGEESGHEVKQLGLKINRKMPPPQEDLLTVAPGSEEKVEVVFDKPWMPEQKPAKYKIKAEGEFKGVWDKHNRDVRENDLEAYSDSPFSGRKFTTNEVVLEV</sequence>
<dbReference type="GeneID" id="54407643"/>
<dbReference type="EMBL" id="ML977498">
    <property type="protein sequence ID" value="KAF2133667.1"/>
    <property type="molecule type" value="Genomic_DNA"/>
</dbReference>
<dbReference type="Gene3D" id="2.60.40.2970">
    <property type="match status" value="1"/>
</dbReference>
<evidence type="ECO:0000313" key="2">
    <source>
        <dbReference type="Proteomes" id="UP000799771"/>
    </source>
</evidence>
<organism evidence="1 2">
    <name type="scientific">Dothidotthia symphoricarpi CBS 119687</name>
    <dbReference type="NCBI Taxonomy" id="1392245"/>
    <lineage>
        <taxon>Eukaryota</taxon>
        <taxon>Fungi</taxon>
        <taxon>Dikarya</taxon>
        <taxon>Ascomycota</taxon>
        <taxon>Pezizomycotina</taxon>
        <taxon>Dothideomycetes</taxon>
        <taxon>Pleosporomycetidae</taxon>
        <taxon>Pleosporales</taxon>
        <taxon>Dothidotthiaceae</taxon>
        <taxon>Dothidotthia</taxon>
    </lineage>
</organism>
<gene>
    <name evidence="1" type="ORF">P153DRAFT_362753</name>
</gene>
<dbReference type="AlphaFoldDB" id="A0A6A6AS40"/>
<name>A0A6A6AS40_9PLEO</name>
<accession>A0A6A6AS40</accession>
<proteinExistence type="predicted"/>
<dbReference type="RefSeq" id="XP_033528054.1">
    <property type="nucleotide sequence ID" value="XM_033667211.1"/>
</dbReference>
<evidence type="ECO:0000313" key="1">
    <source>
        <dbReference type="EMBL" id="KAF2133667.1"/>
    </source>
</evidence>
<dbReference type="OrthoDB" id="4664297at2759"/>